<evidence type="ECO:0000256" key="6">
    <source>
        <dbReference type="SAM" id="MobiDB-lite"/>
    </source>
</evidence>
<keyword evidence="3" id="KW-0539">Nucleus</keyword>
<keyword evidence="5" id="KW-0175">Coiled coil</keyword>
<dbReference type="SMART" id="SM00415">
    <property type="entry name" value="HSF"/>
    <property type="match status" value="1"/>
</dbReference>
<dbReference type="AlphaFoldDB" id="A0A7R9WIR3"/>
<proteinExistence type="inferred from homology"/>
<feature type="region of interest" description="Disordered" evidence="6">
    <location>
        <begin position="109"/>
        <end position="141"/>
    </location>
</feature>
<dbReference type="Gene3D" id="1.10.10.10">
    <property type="entry name" value="Winged helix-like DNA-binding domain superfamily/Winged helix DNA-binding domain"/>
    <property type="match status" value="1"/>
</dbReference>
<sequence>MADRDSNNEKNDGGHPLMGSNDYNAALATVLKSLGGEGCIEESVHLQNRFASEYSKKASDALAEGEGMNHMVGNSFPTSPLERELGKEKQEVSSYGNCQNAAANNATAYSPLENGSHNNSKKDMGGGALKHPGENSDPLTEPSHQLCFVQQELSRGGHDRGSTNSEQQPELANVTVVRSLDIDVPATFPQKLMEILSSTDHTDIISWLPHGRGFVILQKRRFASEVLPRYFRQSKYTSFTRKLNRWGFRRVTRGPEAGAYYHELFQRDHPGLCLRMSCYTGVKSPHISSVGNVVGTPYGAAAITGVLPQIPGFGSPTSMHPNMQQPGLNNAMYPSTAACGDGQAQASSMLMQQQMHLQQLQQQRQQQEMQKMKLSREGGNSPIATTEAQLHQQYLNLQAFARAKAETESIRQAMRVPSHSGGNQSLLMPAQMQSSSSSGTSTSFGQQQHSFSPALSPVTKGGIHQSNSASSPSPALTAHLEALRDRQAAQIEALRRKAAGDFVDLNFDAFKSPEMKSQFPPQQGFSQNQQGGPRRSDAMPQHKKYRASAA</sequence>
<keyword evidence="2" id="KW-0238">DNA-binding</keyword>
<organism evidence="8">
    <name type="scientific">Pseudictyota dubia</name>
    <dbReference type="NCBI Taxonomy" id="2749911"/>
    <lineage>
        <taxon>Eukaryota</taxon>
        <taxon>Sar</taxon>
        <taxon>Stramenopiles</taxon>
        <taxon>Ochrophyta</taxon>
        <taxon>Bacillariophyta</taxon>
        <taxon>Mediophyceae</taxon>
        <taxon>Biddulphiophycidae</taxon>
        <taxon>Eupodiscales</taxon>
        <taxon>Odontellaceae</taxon>
        <taxon>Pseudictyota</taxon>
    </lineage>
</organism>
<evidence type="ECO:0000256" key="5">
    <source>
        <dbReference type="SAM" id="Coils"/>
    </source>
</evidence>
<evidence type="ECO:0000313" key="8">
    <source>
        <dbReference type="EMBL" id="CAD8325896.1"/>
    </source>
</evidence>
<feature type="compositionally biased region" description="Polar residues" evidence="6">
    <location>
        <begin position="464"/>
        <end position="474"/>
    </location>
</feature>
<dbReference type="PANTHER" id="PTHR10015">
    <property type="entry name" value="HEAT SHOCK TRANSCRIPTION FACTOR"/>
    <property type="match status" value="1"/>
</dbReference>
<dbReference type="InterPro" id="IPR036390">
    <property type="entry name" value="WH_DNA-bd_sf"/>
</dbReference>
<accession>A0A7R9WIR3</accession>
<evidence type="ECO:0000256" key="4">
    <source>
        <dbReference type="RuleBase" id="RU004020"/>
    </source>
</evidence>
<comment type="subcellular location">
    <subcellularLocation>
        <location evidence="1">Nucleus</location>
    </subcellularLocation>
</comment>
<feature type="region of interest" description="Disordered" evidence="6">
    <location>
        <begin position="513"/>
        <end position="550"/>
    </location>
</feature>
<evidence type="ECO:0000256" key="3">
    <source>
        <dbReference type="ARBA" id="ARBA00023242"/>
    </source>
</evidence>
<dbReference type="PRINTS" id="PR00056">
    <property type="entry name" value="HSFDOMAIN"/>
</dbReference>
<dbReference type="GO" id="GO:0005634">
    <property type="term" value="C:nucleus"/>
    <property type="evidence" value="ECO:0007669"/>
    <property type="project" value="UniProtKB-SubCell"/>
</dbReference>
<dbReference type="EMBL" id="HBED01048267">
    <property type="protein sequence ID" value="CAD8325896.1"/>
    <property type="molecule type" value="Transcribed_RNA"/>
</dbReference>
<dbReference type="InterPro" id="IPR036388">
    <property type="entry name" value="WH-like_DNA-bd_sf"/>
</dbReference>
<dbReference type="PANTHER" id="PTHR10015:SF206">
    <property type="entry name" value="HSF-TYPE DNA-BINDING DOMAIN-CONTAINING PROTEIN"/>
    <property type="match status" value="1"/>
</dbReference>
<dbReference type="InterPro" id="IPR000232">
    <property type="entry name" value="HSF_DNA-bd"/>
</dbReference>
<protein>
    <recommendedName>
        <fullName evidence="7">HSF-type DNA-binding domain-containing protein</fullName>
    </recommendedName>
</protein>
<feature type="compositionally biased region" description="Basic residues" evidence="6">
    <location>
        <begin position="541"/>
        <end position="550"/>
    </location>
</feature>
<feature type="region of interest" description="Disordered" evidence="6">
    <location>
        <begin position="1"/>
        <end position="20"/>
    </location>
</feature>
<reference evidence="8" key="1">
    <citation type="submission" date="2021-01" db="EMBL/GenBank/DDBJ databases">
        <authorList>
            <person name="Corre E."/>
            <person name="Pelletier E."/>
            <person name="Niang G."/>
            <person name="Scheremetjew M."/>
            <person name="Finn R."/>
            <person name="Kale V."/>
            <person name="Holt S."/>
            <person name="Cochrane G."/>
            <person name="Meng A."/>
            <person name="Brown T."/>
            <person name="Cohen L."/>
        </authorList>
    </citation>
    <scope>NUCLEOTIDE SEQUENCE</scope>
    <source>
        <strain evidence="8">CCMP147</strain>
    </source>
</reference>
<name>A0A7R9WIR3_9STRA</name>
<feature type="region of interest" description="Disordered" evidence="6">
    <location>
        <begin position="415"/>
        <end position="474"/>
    </location>
</feature>
<feature type="coiled-coil region" evidence="5">
    <location>
        <begin position="350"/>
        <end position="377"/>
    </location>
</feature>
<dbReference type="FunFam" id="1.10.10.10:FF:000479">
    <property type="entry name" value="Predicted protein"/>
    <property type="match status" value="1"/>
</dbReference>
<dbReference type="Pfam" id="PF00447">
    <property type="entry name" value="HSF_DNA-bind"/>
    <property type="match status" value="1"/>
</dbReference>
<dbReference type="GO" id="GO:0003700">
    <property type="term" value="F:DNA-binding transcription factor activity"/>
    <property type="evidence" value="ECO:0007669"/>
    <property type="project" value="InterPro"/>
</dbReference>
<comment type="similarity">
    <text evidence="4">Belongs to the HSF family.</text>
</comment>
<feature type="compositionally biased region" description="Polar residues" evidence="6">
    <location>
        <begin position="519"/>
        <end position="531"/>
    </location>
</feature>
<evidence type="ECO:0000259" key="7">
    <source>
        <dbReference type="SMART" id="SM00415"/>
    </source>
</evidence>
<evidence type="ECO:0000256" key="1">
    <source>
        <dbReference type="ARBA" id="ARBA00004123"/>
    </source>
</evidence>
<feature type="domain" description="HSF-type DNA-binding" evidence="7">
    <location>
        <begin position="184"/>
        <end position="279"/>
    </location>
</feature>
<evidence type="ECO:0000256" key="2">
    <source>
        <dbReference type="ARBA" id="ARBA00023125"/>
    </source>
</evidence>
<gene>
    <name evidence="8" type="ORF">TDUB1175_LOCUS24316</name>
</gene>
<feature type="compositionally biased region" description="Low complexity" evidence="6">
    <location>
        <begin position="433"/>
        <end position="452"/>
    </location>
</feature>
<feature type="compositionally biased region" description="Basic and acidic residues" evidence="6">
    <location>
        <begin position="1"/>
        <end position="13"/>
    </location>
</feature>
<dbReference type="GO" id="GO:0043565">
    <property type="term" value="F:sequence-specific DNA binding"/>
    <property type="evidence" value="ECO:0007669"/>
    <property type="project" value="InterPro"/>
</dbReference>
<dbReference type="SUPFAM" id="SSF46785">
    <property type="entry name" value="Winged helix' DNA-binding domain"/>
    <property type="match status" value="1"/>
</dbReference>